<dbReference type="Gene3D" id="3.60.40.10">
    <property type="entry name" value="PPM-type phosphatase domain"/>
    <property type="match status" value="1"/>
</dbReference>
<reference evidence="3 4" key="2">
    <citation type="submission" date="2011-10" db="EMBL/GenBank/DDBJ databases">
        <title>The Genome Sequence of Simonsiella muelleri ATCC 29453.</title>
        <authorList>
            <consortium name="The Broad Institute Genome Sequencing Platform"/>
            <consortium name="The Broad Institute Genome Sequencing Center for Infectious Disease"/>
            <person name="Earl A."/>
            <person name="Ward D."/>
            <person name="Feldgarden M."/>
            <person name="Gevers D."/>
            <person name="Izard J."/>
            <person name="Baranova O.V."/>
            <person name="Blanton J.M."/>
            <person name="Tanner A.C."/>
            <person name="Dewhirst F."/>
            <person name="Young S.K."/>
            <person name="Zeng Q."/>
            <person name="Gargeya S."/>
            <person name="Fitzgerald M."/>
            <person name="Haas B."/>
            <person name="Abouelleil A."/>
            <person name="Alvarado L."/>
            <person name="Arachchi H.M."/>
            <person name="Berlin A."/>
            <person name="Brown A."/>
            <person name="Chapman S.B."/>
            <person name="Chen Z."/>
            <person name="Dunbar C."/>
            <person name="Freedman E."/>
            <person name="Gearin G."/>
            <person name="Goldberg J."/>
            <person name="Griggs A."/>
            <person name="Gujja S."/>
            <person name="Heiman D."/>
            <person name="Howarth C."/>
            <person name="Larson L."/>
            <person name="Lui A."/>
            <person name="MacDonald P.J.P."/>
            <person name="Montmayeur A."/>
            <person name="Murphy C."/>
            <person name="Neiman D."/>
            <person name="Pearson M."/>
            <person name="Priest M."/>
            <person name="Roberts A."/>
            <person name="Saif S."/>
            <person name="Shea T."/>
            <person name="Shenoy N."/>
            <person name="Sisk P."/>
            <person name="Stolte C."/>
            <person name="Sykes S."/>
            <person name="Wortman J."/>
            <person name="Nusbaum C."/>
            <person name="Birren B."/>
        </authorList>
    </citation>
    <scope>NUCLEOTIDE SEQUENCE [LARGE SCALE GENOMIC DNA]</scope>
    <source>
        <strain evidence="3 4">ATCC 29453</strain>
    </source>
</reference>
<feature type="transmembrane region" description="Helical" evidence="1">
    <location>
        <begin position="269"/>
        <end position="292"/>
    </location>
</feature>
<dbReference type="PROSITE" id="PS51746">
    <property type="entry name" value="PPM_2"/>
    <property type="match status" value="1"/>
</dbReference>
<dbReference type="OrthoDB" id="9801841at2"/>
<keyword evidence="1" id="KW-0812">Transmembrane</keyword>
<dbReference type="HOGENOM" id="CLU_778080_0_0_4"/>
<keyword evidence="1" id="KW-1133">Transmembrane helix</keyword>
<comment type="caution">
    <text evidence="3">The sequence shown here is derived from an EMBL/GenBank/DDBJ whole genome shotgun (WGS) entry which is preliminary data.</text>
</comment>
<feature type="domain" description="PPM-type phosphatase" evidence="2">
    <location>
        <begin position="1"/>
        <end position="242"/>
    </location>
</feature>
<dbReference type="SMART" id="SM00331">
    <property type="entry name" value="PP2C_SIG"/>
    <property type="match status" value="1"/>
</dbReference>
<evidence type="ECO:0000256" key="1">
    <source>
        <dbReference type="SAM" id="Phobius"/>
    </source>
</evidence>
<dbReference type="InterPro" id="IPR036457">
    <property type="entry name" value="PPM-type-like_dom_sf"/>
</dbReference>
<organism evidence="3 4">
    <name type="scientific">Simonsiella muelleri ATCC 29453</name>
    <dbReference type="NCBI Taxonomy" id="641147"/>
    <lineage>
        <taxon>Bacteria</taxon>
        <taxon>Pseudomonadati</taxon>
        <taxon>Pseudomonadota</taxon>
        <taxon>Betaproteobacteria</taxon>
        <taxon>Neisseriales</taxon>
        <taxon>Neisseriaceae</taxon>
        <taxon>Simonsiella</taxon>
    </lineage>
</organism>
<gene>
    <name evidence="3" type="ORF">HMPREF9021_02299</name>
</gene>
<sequence>MIHSQSQQIIGNRESQQDAINSLRVSPQLQLFVLADGMGGHNGGETASQSVIQSFLDYFANPIADESPTDALYTALLRANAALLTRTLQQPELQGMGTTLVAVLIQENGQFDYISVGDSPLYQFSGSLKRINANHAFAEDLKKMVQVGAISAEEAEQHPQRHAITSALTGNAITHIDQSSGCLKMGERLILASDGIQTLSHEQIEKQIQHVEFAELTTRLLQAVIAQQKPQQDNASIIVIEYTNERKIESPPTINVVIQSFRQPEKEALPWKFMILGVGLAAILLIILMIWLDGSGHQNVANNAPPSTSQIQQPNTIPHNVISQIMAASAASTNH</sequence>
<dbReference type="STRING" id="641147.HMPREF9021_02299"/>
<evidence type="ECO:0000313" key="3">
    <source>
        <dbReference type="EMBL" id="EFG29854.1"/>
    </source>
</evidence>
<dbReference type="AlphaFoldDB" id="V9HAQ0"/>
<name>V9HAQ0_9NEIS</name>
<evidence type="ECO:0000259" key="2">
    <source>
        <dbReference type="PROSITE" id="PS51746"/>
    </source>
</evidence>
<proteinExistence type="predicted"/>
<dbReference type="KEGG" id="smur:BWP33_05010"/>
<keyword evidence="4" id="KW-1185">Reference proteome</keyword>
<protein>
    <recommendedName>
        <fullName evidence="2">PPM-type phosphatase domain-containing protein</fullName>
    </recommendedName>
</protein>
<dbReference type="Pfam" id="PF13672">
    <property type="entry name" value="PP2C_2"/>
    <property type="match status" value="1"/>
</dbReference>
<evidence type="ECO:0000313" key="4">
    <source>
        <dbReference type="Proteomes" id="UP000017813"/>
    </source>
</evidence>
<dbReference type="RefSeq" id="WP_002643105.1">
    <property type="nucleotide sequence ID" value="NZ_CP019448.1"/>
</dbReference>
<dbReference type="SUPFAM" id="SSF81606">
    <property type="entry name" value="PP2C-like"/>
    <property type="match status" value="1"/>
</dbReference>
<dbReference type="eggNOG" id="COG0631">
    <property type="taxonomic scope" value="Bacteria"/>
</dbReference>
<dbReference type="InterPro" id="IPR001932">
    <property type="entry name" value="PPM-type_phosphatase-like_dom"/>
</dbReference>
<dbReference type="Proteomes" id="UP000017813">
    <property type="component" value="Unassembled WGS sequence"/>
</dbReference>
<dbReference type="SMART" id="SM00332">
    <property type="entry name" value="PP2Cc"/>
    <property type="match status" value="1"/>
</dbReference>
<reference evidence="3 4" key="1">
    <citation type="submission" date="2010-03" db="EMBL/GenBank/DDBJ databases">
        <authorList>
            <consortium name="The Broad Institute Genome Sequencing Platform"/>
            <person name="Ward D."/>
            <person name="Earl A."/>
            <person name="Feldgarden M."/>
            <person name="Gevers D."/>
            <person name="Young S."/>
            <person name="Zeng Q."/>
            <person name="Koehrsen M."/>
            <person name="Alvarado L."/>
            <person name="Berlin A.M."/>
            <person name="Borenstein D."/>
            <person name="Chapman S.B."/>
            <person name="Chen Z."/>
            <person name="Engels R."/>
            <person name="Freedman E."/>
            <person name="Gellesch M."/>
            <person name="Goldberg J."/>
            <person name="Griggs A."/>
            <person name="Gujja S."/>
            <person name="Heilman E.R."/>
            <person name="Heiman D.I."/>
            <person name="Hepburn T.A."/>
            <person name="Howarth C."/>
            <person name="Jen D."/>
            <person name="Larson L."/>
            <person name="Mehta T."/>
            <person name="Park D."/>
            <person name="Pearson M."/>
            <person name="Richards J."/>
            <person name="Roberts A."/>
            <person name="Saif S."/>
            <person name="Shea T.D."/>
            <person name="Shenoy N."/>
            <person name="Sisk P."/>
            <person name="Stolte C."/>
            <person name="Sykes S.N."/>
            <person name="Walk T."/>
            <person name="White J."/>
            <person name="Yandava C."/>
            <person name="Izard J."/>
            <person name="Baranova O.V."/>
            <person name="Blanton J.M."/>
            <person name="Tanner A.C."/>
            <person name="Dewhirst F."/>
            <person name="Haas B."/>
            <person name="Nusbaum C."/>
            <person name="Birren B."/>
        </authorList>
    </citation>
    <scope>NUCLEOTIDE SEQUENCE [LARGE SCALE GENOMIC DNA]</scope>
    <source>
        <strain evidence="3 4">ATCC 29453</strain>
    </source>
</reference>
<dbReference type="EMBL" id="ADCY02000072">
    <property type="protein sequence ID" value="EFG29854.1"/>
    <property type="molecule type" value="Genomic_DNA"/>
</dbReference>
<accession>V9HAQ0</accession>
<keyword evidence="1" id="KW-0472">Membrane</keyword>